<gene>
    <name evidence="2" type="ORF">MAMMFC1_00896</name>
</gene>
<evidence type="ECO:0000313" key="3">
    <source>
        <dbReference type="Proteomes" id="UP000276437"/>
    </source>
</evidence>
<dbReference type="InterPro" id="IPR043168">
    <property type="entry name" value="DegV_C"/>
</dbReference>
<dbReference type="PANTHER" id="PTHR33434">
    <property type="entry name" value="DEGV DOMAIN-CONTAINING PROTEIN DR_1986-RELATED"/>
    <property type="match status" value="1"/>
</dbReference>
<dbReference type="EMBL" id="AP018449">
    <property type="protein sequence ID" value="BBB90248.1"/>
    <property type="molecule type" value="Genomic_DNA"/>
</dbReference>
<dbReference type="InterPro" id="IPR050270">
    <property type="entry name" value="DegV_domain_contain"/>
</dbReference>
<dbReference type="NCBIfam" id="TIGR00762">
    <property type="entry name" value="DegV"/>
    <property type="match status" value="1"/>
</dbReference>
<dbReference type="PANTHER" id="PTHR33434:SF2">
    <property type="entry name" value="FATTY ACID-BINDING PROTEIN TM_1468"/>
    <property type="match status" value="1"/>
</dbReference>
<name>A0A348AGQ0_9FIRM</name>
<dbReference type="AlphaFoldDB" id="A0A348AGQ0"/>
<keyword evidence="1" id="KW-0446">Lipid-binding</keyword>
<dbReference type="KEGG" id="mana:MAMMFC1_00896"/>
<reference evidence="2 3" key="1">
    <citation type="journal article" date="2018" name="Int. J. Syst. Evol. Microbiol.">
        <title>Methylomusa anaerophila gen. nov., sp. nov., an anaerobic methanol-utilizing bacterium isolated from a microbial fuel cell.</title>
        <authorList>
            <person name="Amano N."/>
            <person name="Yamamuro A."/>
            <person name="Miyahara M."/>
            <person name="Kouzuma A."/>
            <person name="Abe T."/>
            <person name="Watanabe K."/>
        </authorList>
    </citation>
    <scope>NUCLEOTIDE SEQUENCE [LARGE SCALE GENOMIC DNA]</scope>
    <source>
        <strain evidence="2 3">MMFC1</strain>
    </source>
</reference>
<dbReference type="Gene3D" id="3.30.1180.10">
    <property type="match status" value="1"/>
</dbReference>
<evidence type="ECO:0000256" key="1">
    <source>
        <dbReference type="ARBA" id="ARBA00023121"/>
    </source>
</evidence>
<keyword evidence="3" id="KW-1185">Reference proteome</keyword>
<organism evidence="2 3">
    <name type="scientific">Methylomusa anaerophila</name>
    <dbReference type="NCBI Taxonomy" id="1930071"/>
    <lineage>
        <taxon>Bacteria</taxon>
        <taxon>Bacillati</taxon>
        <taxon>Bacillota</taxon>
        <taxon>Negativicutes</taxon>
        <taxon>Selenomonadales</taxon>
        <taxon>Sporomusaceae</taxon>
        <taxon>Methylomusa</taxon>
    </lineage>
</organism>
<dbReference type="Gene3D" id="3.40.50.10170">
    <property type="match status" value="1"/>
</dbReference>
<accession>A0A348AGQ0</accession>
<dbReference type="SUPFAM" id="SSF82549">
    <property type="entry name" value="DAK1/DegV-like"/>
    <property type="match status" value="1"/>
</dbReference>
<sequence length="282" mass="30181">MSETNAKIHIVVDSTAKVPPTMLEKFDNLSVVPLKIIIGGEEWNETELTNADLFRLVREKGVHPQTSQPSPGDFAKAFAPAEAGDFVIMIGLSGGVSGTVDSARAVARGMKNSRNIFVVDSGTTSLGMIKLAETALTMAQAGEAAGDIADRLTASSRKTHTFFVPSTLEYLHKGGRIGGAAALFGSILQIKPILYLVDGKIQVLDKVRTTARAQARMLAELYKYDKLKYIGVAHGEVPEAAQAIYQKVQERYPRIDIVTGDIGAVISSHVGPGVTGLIFEVE</sequence>
<protein>
    <submittedName>
        <fullName evidence="2">Fatty acid-binding protein</fullName>
    </submittedName>
</protein>
<dbReference type="GO" id="GO:0008289">
    <property type="term" value="F:lipid binding"/>
    <property type="evidence" value="ECO:0007669"/>
    <property type="project" value="UniProtKB-KW"/>
</dbReference>
<dbReference type="Pfam" id="PF02645">
    <property type="entry name" value="DegV"/>
    <property type="match status" value="1"/>
</dbReference>
<dbReference type="PROSITE" id="PS51482">
    <property type="entry name" value="DEGV"/>
    <property type="match status" value="1"/>
</dbReference>
<dbReference type="InterPro" id="IPR003797">
    <property type="entry name" value="DegV"/>
</dbReference>
<dbReference type="Proteomes" id="UP000276437">
    <property type="component" value="Chromosome"/>
</dbReference>
<proteinExistence type="predicted"/>
<evidence type="ECO:0000313" key="2">
    <source>
        <dbReference type="EMBL" id="BBB90248.1"/>
    </source>
</evidence>
<dbReference type="RefSeq" id="WP_232035659.1">
    <property type="nucleotide sequence ID" value="NZ_AP018449.1"/>
</dbReference>